<dbReference type="PANTHER" id="PTHR24340:SF111">
    <property type="entry name" value="HOMEOBOX DOMAIN-CONTAINING PROTEIN"/>
    <property type="match status" value="1"/>
</dbReference>
<dbReference type="InterPro" id="IPR009057">
    <property type="entry name" value="Homeodomain-like_sf"/>
</dbReference>
<sequence>MLSSFTSATPFSVRDILNEDQQFCAMDCYSQQQQQQPQPQQHLPQDYYTYNIVPDNNWEVEKYKEQQGVISGYQNYHPEMNHVHQLSQVMPPYQETSVAEDGNVVTSSKTELRKSQSGKRSKRKPRVLFSQTQVYELEQRFKQQRYLSAPERELLAQTLKLTSTQVKIWFQNRRYKNKRARLEDAEKMQAQNMKNQSLKKIPVPVLIKDGKPNIQDAYSAPYWPNLRPEIGMGMQPADFRSGDVRLSPEFRGNHQPDMRLDTSVSPEFRSDLNSELSGRSSLNSDVHRHISPEFRANLTPEVRPAMQCDGRLVKTECCVNLSSDGSPYSDHKIVGVEAKPMTNENRVAPEILGTDYNFSNYLGPPNYQMQYVNYMDQVPIEQNLQRLW</sequence>
<feature type="DNA-binding region" description="Homeobox" evidence="5">
    <location>
        <begin position="122"/>
        <end position="181"/>
    </location>
</feature>
<dbReference type="PRINTS" id="PR00024">
    <property type="entry name" value="HOMEOBOX"/>
</dbReference>
<comment type="subcellular location">
    <subcellularLocation>
        <location evidence="1 5 6">Nucleus</location>
    </subcellularLocation>
</comment>
<name>A0A6J0C2M3_NEOLC</name>
<dbReference type="InParanoid" id="A0A6J0C2M3"/>
<organism evidence="10">
    <name type="scientific">Neodiprion lecontei</name>
    <name type="common">Redheaded pine sawfly</name>
    <dbReference type="NCBI Taxonomy" id="441921"/>
    <lineage>
        <taxon>Eukaryota</taxon>
        <taxon>Metazoa</taxon>
        <taxon>Ecdysozoa</taxon>
        <taxon>Arthropoda</taxon>
        <taxon>Hexapoda</taxon>
        <taxon>Insecta</taxon>
        <taxon>Pterygota</taxon>
        <taxon>Neoptera</taxon>
        <taxon>Endopterygota</taxon>
        <taxon>Hymenoptera</taxon>
        <taxon>Tenthredinoidea</taxon>
        <taxon>Diprionidae</taxon>
        <taxon>Diprioninae</taxon>
        <taxon>Neodiprion</taxon>
    </lineage>
</organism>
<evidence type="ECO:0000256" key="4">
    <source>
        <dbReference type="ARBA" id="ARBA00023242"/>
    </source>
</evidence>
<keyword evidence="2 5" id="KW-0238">DNA-binding</keyword>
<dbReference type="InterPro" id="IPR001356">
    <property type="entry name" value="HD"/>
</dbReference>
<dbReference type="GO" id="GO:0000981">
    <property type="term" value="F:DNA-binding transcription factor activity, RNA polymerase II-specific"/>
    <property type="evidence" value="ECO:0007669"/>
    <property type="project" value="InterPro"/>
</dbReference>
<dbReference type="InterPro" id="IPR050394">
    <property type="entry name" value="Homeobox_NK-like"/>
</dbReference>
<gene>
    <name evidence="10" type="primary">LOC107224983</name>
</gene>
<reference evidence="10" key="1">
    <citation type="submission" date="2025-08" db="UniProtKB">
        <authorList>
            <consortium name="RefSeq"/>
        </authorList>
    </citation>
    <scope>IDENTIFICATION</scope>
    <source>
        <tissue evidence="10">Thorax and Abdomen</tissue>
    </source>
</reference>
<dbReference type="GO" id="GO:0000978">
    <property type="term" value="F:RNA polymerase II cis-regulatory region sequence-specific DNA binding"/>
    <property type="evidence" value="ECO:0007669"/>
    <property type="project" value="TreeGrafter"/>
</dbReference>
<evidence type="ECO:0000256" key="3">
    <source>
        <dbReference type="ARBA" id="ARBA00023155"/>
    </source>
</evidence>
<evidence type="ECO:0000256" key="1">
    <source>
        <dbReference type="ARBA" id="ARBA00004123"/>
    </source>
</evidence>
<dbReference type="PROSITE" id="PS50071">
    <property type="entry name" value="HOMEOBOX_2"/>
    <property type="match status" value="1"/>
</dbReference>
<keyword evidence="4 5" id="KW-0539">Nucleus</keyword>
<dbReference type="PROSITE" id="PS00027">
    <property type="entry name" value="HOMEOBOX_1"/>
    <property type="match status" value="1"/>
</dbReference>
<proteinExistence type="predicted"/>
<feature type="domain" description="Homeobox" evidence="8">
    <location>
        <begin position="120"/>
        <end position="180"/>
    </location>
</feature>
<dbReference type="OrthoDB" id="6159439at2759"/>
<protein>
    <submittedName>
        <fullName evidence="10">Homeobox protein Nkx-2.5-like</fullName>
    </submittedName>
</protein>
<evidence type="ECO:0000256" key="2">
    <source>
        <dbReference type="ARBA" id="ARBA00023125"/>
    </source>
</evidence>
<evidence type="ECO:0000256" key="6">
    <source>
        <dbReference type="RuleBase" id="RU000682"/>
    </source>
</evidence>
<dbReference type="GeneID" id="107224983"/>
<feature type="region of interest" description="Disordered" evidence="7">
    <location>
        <begin position="97"/>
        <end position="125"/>
    </location>
</feature>
<dbReference type="InterPro" id="IPR017970">
    <property type="entry name" value="Homeobox_CS"/>
</dbReference>
<dbReference type="RefSeq" id="XP_015520755.1">
    <property type="nucleotide sequence ID" value="XM_015665269.2"/>
</dbReference>
<evidence type="ECO:0000256" key="7">
    <source>
        <dbReference type="SAM" id="MobiDB-lite"/>
    </source>
</evidence>
<dbReference type="PANTHER" id="PTHR24340">
    <property type="entry name" value="HOMEOBOX PROTEIN NKX"/>
    <property type="match status" value="1"/>
</dbReference>
<dbReference type="SMART" id="SM00389">
    <property type="entry name" value="HOX"/>
    <property type="match status" value="1"/>
</dbReference>
<evidence type="ECO:0000259" key="8">
    <source>
        <dbReference type="PROSITE" id="PS50071"/>
    </source>
</evidence>
<dbReference type="AlphaFoldDB" id="A0A6J0C2M3"/>
<dbReference type="CDD" id="cd00086">
    <property type="entry name" value="homeodomain"/>
    <property type="match status" value="1"/>
</dbReference>
<dbReference type="SUPFAM" id="SSF46689">
    <property type="entry name" value="Homeodomain-like"/>
    <property type="match status" value="1"/>
</dbReference>
<keyword evidence="3 5" id="KW-0371">Homeobox</keyword>
<accession>A0A6J0C2M3</accession>
<dbReference type="KEGG" id="nlo:107224983"/>
<evidence type="ECO:0000256" key="5">
    <source>
        <dbReference type="PROSITE-ProRule" id="PRU00108"/>
    </source>
</evidence>
<dbReference type="GO" id="GO:0030154">
    <property type="term" value="P:cell differentiation"/>
    <property type="evidence" value="ECO:0007669"/>
    <property type="project" value="TreeGrafter"/>
</dbReference>
<feature type="compositionally biased region" description="Basic residues" evidence="7">
    <location>
        <begin position="116"/>
        <end position="125"/>
    </location>
</feature>
<keyword evidence="9" id="KW-1185">Reference proteome</keyword>
<dbReference type="Proteomes" id="UP000829291">
    <property type="component" value="Chromosome 1"/>
</dbReference>
<evidence type="ECO:0000313" key="10">
    <source>
        <dbReference type="RefSeq" id="XP_015520755.1"/>
    </source>
</evidence>
<evidence type="ECO:0000313" key="9">
    <source>
        <dbReference type="Proteomes" id="UP000829291"/>
    </source>
</evidence>
<dbReference type="GO" id="GO:0005634">
    <property type="term" value="C:nucleus"/>
    <property type="evidence" value="ECO:0007669"/>
    <property type="project" value="UniProtKB-SubCell"/>
</dbReference>
<dbReference type="Pfam" id="PF00046">
    <property type="entry name" value="Homeodomain"/>
    <property type="match status" value="1"/>
</dbReference>
<dbReference type="InterPro" id="IPR020479">
    <property type="entry name" value="HD_metazoa"/>
</dbReference>
<dbReference type="Gene3D" id="1.10.10.60">
    <property type="entry name" value="Homeodomain-like"/>
    <property type="match status" value="1"/>
</dbReference>